<feature type="domain" description="Ubiquitin-like" evidence="3">
    <location>
        <begin position="503"/>
        <end position="580"/>
    </location>
</feature>
<keyword evidence="5" id="KW-1185">Reference proteome</keyword>
<evidence type="ECO:0000313" key="4">
    <source>
        <dbReference type="EnsemblMetazoa" id="ACUA011844-PA"/>
    </source>
</evidence>
<dbReference type="AlphaFoldDB" id="A0A182M860"/>
<dbReference type="GO" id="GO:0045944">
    <property type="term" value="P:positive regulation of transcription by RNA polymerase II"/>
    <property type="evidence" value="ECO:0007669"/>
    <property type="project" value="TreeGrafter"/>
</dbReference>
<dbReference type="InterPro" id="IPR052324">
    <property type="entry name" value="NFATC2-Int_DNA_Repair"/>
</dbReference>
<evidence type="ECO:0000256" key="2">
    <source>
        <dbReference type="ARBA" id="ARBA00023242"/>
    </source>
</evidence>
<dbReference type="InterPro" id="IPR022617">
    <property type="entry name" value="Rad60/SUMO-like_dom"/>
</dbReference>
<evidence type="ECO:0000313" key="5">
    <source>
        <dbReference type="Proteomes" id="UP000075883"/>
    </source>
</evidence>
<organism evidence="4 5">
    <name type="scientific">Anopheles culicifacies</name>
    <dbReference type="NCBI Taxonomy" id="139723"/>
    <lineage>
        <taxon>Eukaryota</taxon>
        <taxon>Metazoa</taxon>
        <taxon>Ecdysozoa</taxon>
        <taxon>Arthropoda</taxon>
        <taxon>Hexapoda</taxon>
        <taxon>Insecta</taxon>
        <taxon>Pterygota</taxon>
        <taxon>Neoptera</taxon>
        <taxon>Endopterygota</taxon>
        <taxon>Diptera</taxon>
        <taxon>Nematocera</taxon>
        <taxon>Culicoidea</taxon>
        <taxon>Culicidae</taxon>
        <taxon>Anophelinae</taxon>
        <taxon>Anopheles</taxon>
        <taxon>culicifacies species complex</taxon>
    </lineage>
</organism>
<proteinExistence type="predicted"/>
<name>A0A182M860_9DIPT</name>
<reference evidence="4" key="2">
    <citation type="submission" date="2020-05" db="UniProtKB">
        <authorList>
            <consortium name="EnsemblMetazoa"/>
        </authorList>
    </citation>
    <scope>IDENTIFICATION</scope>
    <source>
        <strain evidence="4">A-37</strain>
    </source>
</reference>
<keyword evidence="2" id="KW-0539">Nucleus</keyword>
<dbReference type="CDD" id="cd23785">
    <property type="entry name" value="DRWD-C_DmFANCL"/>
    <property type="match status" value="1"/>
</dbReference>
<dbReference type="PANTHER" id="PTHR47187">
    <property type="entry name" value="NFATC2-INTERACTING PROTEIN"/>
    <property type="match status" value="1"/>
</dbReference>
<dbReference type="GO" id="GO:0005634">
    <property type="term" value="C:nucleus"/>
    <property type="evidence" value="ECO:0007669"/>
    <property type="project" value="UniProtKB-SubCell"/>
</dbReference>
<dbReference type="Pfam" id="PF18891">
    <property type="entry name" value="FANCL_d3"/>
    <property type="match status" value="1"/>
</dbReference>
<dbReference type="InterPro" id="IPR043003">
    <property type="entry name" value="FANCL_d3_sf"/>
</dbReference>
<dbReference type="InterPro" id="IPR044037">
    <property type="entry name" value="FANCL_d3"/>
</dbReference>
<dbReference type="InterPro" id="IPR029071">
    <property type="entry name" value="Ubiquitin-like_domsf"/>
</dbReference>
<dbReference type="EnsemblMetazoa" id="ACUA011844-RA">
    <property type="protein sequence ID" value="ACUA011844-PA"/>
    <property type="gene ID" value="ACUA011844"/>
</dbReference>
<reference evidence="5" key="1">
    <citation type="submission" date="2013-09" db="EMBL/GenBank/DDBJ databases">
        <title>The Genome Sequence of Anopheles culicifacies species A.</title>
        <authorList>
            <consortium name="The Broad Institute Genomics Platform"/>
            <person name="Neafsey D.E."/>
            <person name="Besansky N."/>
            <person name="Howell P."/>
            <person name="Walton C."/>
            <person name="Young S.K."/>
            <person name="Zeng Q."/>
            <person name="Gargeya S."/>
            <person name="Fitzgerald M."/>
            <person name="Haas B."/>
            <person name="Abouelleil A."/>
            <person name="Allen A.W."/>
            <person name="Alvarado L."/>
            <person name="Arachchi H.M."/>
            <person name="Berlin A.M."/>
            <person name="Chapman S.B."/>
            <person name="Gainer-Dewar J."/>
            <person name="Goldberg J."/>
            <person name="Griggs A."/>
            <person name="Gujja S."/>
            <person name="Hansen M."/>
            <person name="Howarth C."/>
            <person name="Imamovic A."/>
            <person name="Ireland A."/>
            <person name="Larimer J."/>
            <person name="McCowan C."/>
            <person name="Murphy C."/>
            <person name="Pearson M."/>
            <person name="Poon T.W."/>
            <person name="Priest M."/>
            <person name="Roberts A."/>
            <person name="Saif S."/>
            <person name="Shea T."/>
            <person name="Sisk P."/>
            <person name="Sykes S."/>
            <person name="Wortman J."/>
            <person name="Nusbaum C."/>
            <person name="Birren B."/>
        </authorList>
    </citation>
    <scope>NUCLEOTIDE SEQUENCE [LARGE SCALE GENOMIC DNA]</scope>
    <source>
        <strain evidence="5">A-37</strain>
    </source>
</reference>
<dbReference type="PANTHER" id="PTHR47187:SF1">
    <property type="entry name" value="NFATC2-INTERACTING PROTEIN"/>
    <property type="match status" value="1"/>
</dbReference>
<protein>
    <recommendedName>
        <fullName evidence="3">Ubiquitin-like domain-containing protein</fullName>
    </recommendedName>
</protein>
<dbReference type="PROSITE" id="PS50053">
    <property type="entry name" value="UBIQUITIN_2"/>
    <property type="match status" value="1"/>
</dbReference>
<dbReference type="Gene3D" id="3.10.20.90">
    <property type="entry name" value="Phosphatidylinositol 3-kinase Catalytic Subunit, Chain A, domain 1"/>
    <property type="match status" value="2"/>
</dbReference>
<evidence type="ECO:0000259" key="3">
    <source>
        <dbReference type="PROSITE" id="PS50053"/>
    </source>
</evidence>
<dbReference type="STRING" id="139723.A0A182M860"/>
<dbReference type="Pfam" id="PF18890">
    <property type="entry name" value="FANCL_d2"/>
    <property type="match status" value="1"/>
</dbReference>
<dbReference type="EMBL" id="AXCM01008665">
    <property type="status" value="NOT_ANNOTATED_CDS"/>
    <property type="molecule type" value="Genomic_DNA"/>
</dbReference>
<sequence length="580" mass="66237">MNEFLQSFPFLVQLEPYHFVGLYQKVYKIKLYFPKYPTTDSHRVTVFHGNHPIALPSEQSSIVQVDKYVHNLLATLDSANVLPNAKTPATYEDSIALTNLALELLSIQQQHGCKVAFDKTLMHIELTNFHSGGNHCLNLQRIGGELFKVAHHTLPELAVGEIVKRQTTLQRHVQVFLDTLEQLEEFYSNLSTIDELCFVILPATIDTKTTYRIFKYDQKVFLKISLHPLQPAAVDIAFFGPTKQVAKLREIYDEKQDDWDPECNVYTNLVRIFNIIAFPMRSAAGEQSDHANKVHLTFRWKIQKMDIFENLDNFLEKEMQSLGSLFQSIFNSKNPTVKELLKDKGVGQIKRSFTTLNNGYNRKPPVTANEVTKLRTKIDSISLDSDDEGFTCDQAQLDNSLTANNSFETENYIMRIKVKWFGGIETFEHRRFQKFADIFAKLAEKNSVDSACIMLNLNDSIVHPSDTPDSINYKPNQFISGRIFRGEAPALPVTVAPSATNNNTITLKIQMETRKQPLRLQIDKQQTMSVLVIKCAEELNCQPKDIKLYFDGEQIDTSSKPEDLDLEGDEILDIRMAKRA</sequence>
<dbReference type="InterPro" id="IPR043898">
    <property type="entry name" value="FANCL_d2"/>
</dbReference>
<dbReference type="Pfam" id="PF11976">
    <property type="entry name" value="Rad60-SLD"/>
    <property type="match status" value="1"/>
</dbReference>
<dbReference type="VEuPathDB" id="VectorBase:ACUA011844"/>
<evidence type="ECO:0000256" key="1">
    <source>
        <dbReference type="ARBA" id="ARBA00004123"/>
    </source>
</evidence>
<dbReference type="CDD" id="cd01763">
    <property type="entry name" value="Ubl_SUMO_like"/>
    <property type="match status" value="1"/>
</dbReference>
<dbReference type="InterPro" id="IPR000626">
    <property type="entry name" value="Ubiquitin-like_dom"/>
</dbReference>
<dbReference type="Gene3D" id="3.10.110.20">
    <property type="entry name" value="RWD domain-like"/>
    <property type="match status" value="1"/>
</dbReference>
<comment type="subcellular location">
    <subcellularLocation>
        <location evidence="1">Nucleus</location>
    </subcellularLocation>
</comment>
<dbReference type="Proteomes" id="UP000075883">
    <property type="component" value="Unassembled WGS sequence"/>
</dbReference>
<accession>A0A182M860</accession>
<dbReference type="SUPFAM" id="SSF54236">
    <property type="entry name" value="Ubiquitin-like"/>
    <property type="match status" value="2"/>
</dbReference>